<dbReference type="Proteomes" id="UP000569329">
    <property type="component" value="Unassembled WGS sequence"/>
</dbReference>
<proteinExistence type="predicted"/>
<dbReference type="RefSeq" id="WP_182545970.1">
    <property type="nucleotide sequence ID" value="NZ_JACGWZ010000006.1"/>
</dbReference>
<evidence type="ECO:0000313" key="3">
    <source>
        <dbReference type="Proteomes" id="UP000569329"/>
    </source>
</evidence>
<keyword evidence="3" id="KW-1185">Reference proteome</keyword>
<comment type="caution">
    <text evidence="2">The sequence shown here is derived from an EMBL/GenBank/DDBJ whole genome shotgun (WGS) entry which is preliminary data.</text>
</comment>
<dbReference type="AlphaFoldDB" id="A0A839DZ48"/>
<organism evidence="2 3">
    <name type="scientific">Halosaccharopolyspora lacisalsi</name>
    <dbReference type="NCBI Taxonomy" id="1000566"/>
    <lineage>
        <taxon>Bacteria</taxon>
        <taxon>Bacillati</taxon>
        <taxon>Actinomycetota</taxon>
        <taxon>Actinomycetes</taxon>
        <taxon>Pseudonocardiales</taxon>
        <taxon>Pseudonocardiaceae</taxon>
        <taxon>Halosaccharopolyspora</taxon>
    </lineage>
</organism>
<accession>A0A839DZ48</accession>
<evidence type="ECO:0000313" key="2">
    <source>
        <dbReference type="EMBL" id="MBA8826774.1"/>
    </source>
</evidence>
<sequence>MSALEELLQTLRTVEDHVGQAQRQLTRSRRSLNEAEAALVRIDPDHPETVVPPGFRRAGDQIEQSISTLDRVADTMRDYATRL</sequence>
<reference evidence="2 3" key="1">
    <citation type="submission" date="2020-07" db="EMBL/GenBank/DDBJ databases">
        <title>Sequencing the genomes of 1000 actinobacteria strains.</title>
        <authorList>
            <person name="Klenk H.-P."/>
        </authorList>
    </citation>
    <scope>NUCLEOTIDE SEQUENCE [LARGE SCALE GENOMIC DNA]</scope>
    <source>
        <strain evidence="2 3">DSM 45975</strain>
    </source>
</reference>
<protein>
    <submittedName>
        <fullName evidence="2">Putative RNA-binding protein</fullName>
    </submittedName>
</protein>
<dbReference type="EMBL" id="JACGWZ010000006">
    <property type="protein sequence ID" value="MBA8826774.1"/>
    <property type="molecule type" value="Genomic_DNA"/>
</dbReference>
<evidence type="ECO:0000256" key="1">
    <source>
        <dbReference type="SAM" id="Coils"/>
    </source>
</evidence>
<name>A0A839DZ48_9PSEU</name>
<feature type="coiled-coil region" evidence="1">
    <location>
        <begin position="4"/>
        <end position="38"/>
    </location>
</feature>
<keyword evidence="1" id="KW-0175">Coiled coil</keyword>
<gene>
    <name evidence="2" type="ORF">FHX42_004153</name>
</gene>